<dbReference type="EMBL" id="DMBR01000133">
    <property type="protein sequence ID" value="HAE93807.1"/>
    <property type="molecule type" value="Genomic_DNA"/>
</dbReference>
<keyword evidence="7 10" id="KW-0283">Flagellar rotation</keyword>
<evidence type="ECO:0000256" key="1">
    <source>
        <dbReference type="ARBA" id="ARBA00002254"/>
    </source>
</evidence>
<dbReference type="GO" id="GO:0005886">
    <property type="term" value="C:plasma membrane"/>
    <property type="evidence" value="ECO:0007669"/>
    <property type="project" value="UniProtKB-SubCell"/>
</dbReference>
<sequence length="166" mass="17718">MASNPEKEPGDAPKSGGGLVPLIVLAVVCALGAFGTVFILSGGDEPTVLACADHEEGSPAHAPLAMDDYVYVDLQEILVTIGNEPATRYVKINMSVISDSEHMGAVKKAEPMLVDAFVGYLRALTLSDFESADFYPRMREQLAVRSEVVLGPEASHGVLITEFLLR</sequence>
<evidence type="ECO:0000313" key="12">
    <source>
        <dbReference type="EMBL" id="KCZ65344.1"/>
    </source>
</evidence>
<gene>
    <name evidence="11" type="ORF">DCG65_04555</name>
    <name evidence="12" type="ORF">HY36_02860</name>
</gene>
<dbReference type="RefSeq" id="WP_051602421.1">
    <property type="nucleotide sequence ID" value="NZ_AWFH01000001.1"/>
</dbReference>
<comment type="function">
    <text evidence="1 10">Controls the rotational direction of flagella during chemotaxis.</text>
</comment>
<evidence type="ECO:0000313" key="11">
    <source>
        <dbReference type="EMBL" id="HAE93807.1"/>
    </source>
</evidence>
<evidence type="ECO:0000313" key="13">
    <source>
        <dbReference type="Proteomes" id="UP000024547"/>
    </source>
</evidence>
<name>A0A059EBP8_9PROT</name>
<dbReference type="AlphaFoldDB" id="A0A059EBP8"/>
<evidence type="ECO:0000256" key="5">
    <source>
        <dbReference type="ARBA" id="ARBA00022500"/>
    </source>
</evidence>
<dbReference type="GO" id="GO:0071973">
    <property type="term" value="P:bacterial-type flagellum-dependent cell motility"/>
    <property type="evidence" value="ECO:0007669"/>
    <property type="project" value="InterPro"/>
</dbReference>
<evidence type="ECO:0000256" key="8">
    <source>
        <dbReference type="ARBA" id="ARBA00022989"/>
    </source>
</evidence>
<evidence type="ECO:0000256" key="2">
    <source>
        <dbReference type="ARBA" id="ARBA00004162"/>
    </source>
</evidence>
<keyword evidence="13" id="KW-1185">Reference proteome</keyword>
<evidence type="ECO:0000256" key="7">
    <source>
        <dbReference type="ARBA" id="ARBA00022779"/>
    </source>
</evidence>
<comment type="subcellular location">
    <subcellularLocation>
        <location evidence="10">Cell inner membrane</location>
    </subcellularLocation>
    <subcellularLocation>
        <location evidence="2">Cell membrane</location>
        <topology evidence="2">Single-pass membrane protein</topology>
    </subcellularLocation>
</comment>
<protein>
    <recommendedName>
        <fullName evidence="10">Flagellar protein FliL</fullName>
    </recommendedName>
</protein>
<keyword evidence="9 10" id="KW-0472">Membrane</keyword>
<dbReference type="Proteomes" id="UP000024547">
    <property type="component" value="Unassembled WGS sequence"/>
</dbReference>
<proteinExistence type="inferred from homology"/>
<evidence type="ECO:0000256" key="4">
    <source>
        <dbReference type="ARBA" id="ARBA00022475"/>
    </source>
</evidence>
<keyword evidence="6 10" id="KW-0812">Transmembrane</keyword>
<dbReference type="GO" id="GO:0006935">
    <property type="term" value="P:chemotaxis"/>
    <property type="evidence" value="ECO:0007669"/>
    <property type="project" value="UniProtKB-KW"/>
</dbReference>
<keyword evidence="5 10" id="KW-0145">Chemotaxis</keyword>
<dbReference type="OrthoDB" id="7619358at2"/>
<dbReference type="eggNOG" id="COG1580">
    <property type="taxonomic scope" value="Bacteria"/>
</dbReference>
<dbReference type="InterPro" id="IPR005503">
    <property type="entry name" value="FliL"/>
</dbReference>
<evidence type="ECO:0000256" key="10">
    <source>
        <dbReference type="RuleBase" id="RU364125"/>
    </source>
</evidence>
<accession>A0A059EBP8</accession>
<evidence type="ECO:0000313" key="14">
    <source>
        <dbReference type="Proteomes" id="UP000259173"/>
    </source>
</evidence>
<dbReference type="GO" id="GO:0009425">
    <property type="term" value="C:bacterial-type flagellum basal body"/>
    <property type="evidence" value="ECO:0007669"/>
    <property type="project" value="InterPro"/>
</dbReference>
<organism evidence="12 13">
    <name type="scientific">Hyphomonas atlantica</name>
    <dbReference type="NCBI Taxonomy" id="1280948"/>
    <lineage>
        <taxon>Bacteria</taxon>
        <taxon>Pseudomonadati</taxon>
        <taxon>Pseudomonadota</taxon>
        <taxon>Alphaproteobacteria</taxon>
        <taxon>Hyphomonadales</taxon>
        <taxon>Hyphomonadaceae</taxon>
        <taxon>Hyphomonas</taxon>
    </lineage>
</organism>
<dbReference type="Pfam" id="PF03748">
    <property type="entry name" value="FliL"/>
    <property type="match status" value="1"/>
</dbReference>
<keyword evidence="10" id="KW-0997">Cell inner membrane</keyword>
<dbReference type="Proteomes" id="UP000259173">
    <property type="component" value="Unassembled WGS sequence"/>
</dbReference>
<dbReference type="PATRIC" id="fig|1280948.3.peg.566"/>
<keyword evidence="4" id="KW-1003">Cell membrane</keyword>
<evidence type="ECO:0000256" key="9">
    <source>
        <dbReference type="ARBA" id="ARBA00023136"/>
    </source>
</evidence>
<keyword evidence="8 10" id="KW-1133">Transmembrane helix</keyword>
<dbReference type="EMBL" id="AWFH01000001">
    <property type="protein sequence ID" value="KCZ65344.1"/>
    <property type="molecule type" value="Genomic_DNA"/>
</dbReference>
<dbReference type="STRING" id="1280948.HY36_02860"/>
<reference evidence="12 13" key="1">
    <citation type="journal article" date="2014" name="Antonie Van Leeuwenhoek">
        <title>Hyphomonas beringensis sp. nov. and Hyphomonas chukchiensis sp. nov., isolated from surface seawater of the Bering Sea and Chukchi Sea.</title>
        <authorList>
            <person name="Li C."/>
            <person name="Lai Q."/>
            <person name="Li G."/>
            <person name="Dong C."/>
            <person name="Wang J."/>
            <person name="Liao Y."/>
            <person name="Shao Z."/>
        </authorList>
    </citation>
    <scope>NUCLEOTIDE SEQUENCE [LARGE SCALE GENOMIC DNA]</scope>
    <source>
        <strain evidence="12 13">22II1-22F38</strain>
    </source>
</reference>
<reference evidence="11 14" key="2">
    <citation type="journal article" date="2018" name="Nat. Biotechnol.">
        <title>A standardized bacterial taxonomy based on genome phylogeny substantially revises the tree of life.</title>
        <authorList>
            <person name="Parks D.H."/>
            <person name="Chuvochina M."/>
            <person name="Waite D.W."/>
            <person name="Rinke C."/>
            <person name="Skarshewski A."/>
            <person name="Chaumeil P.A."/>
            <person name="Hugenholtz P."/>
        </authorList>
    </citation>
    <scope>NUCLEOTIDE SEQUENCE [LARGE SCALE GENOMIC DNA]</scope>
    <source>
        <strain evidence="11">UBA8557</strain>
    </source>
</reference>
<evidence type="ECO:0000256" key="3">
    <source>
        <dbReference type="ARBA" id="ARBA00008281"/>
    </source>
</evidence>
<feature type="transmembrane region" description="Helical" evidence="10">
    <location>
        <begin position="20"/>
        <end position="40"/>
    </location>
</feature>
<comment type="similarity">
    <text evidence="3 10">Belongs to the FliL family.</text>
</comment>
<comment type="caution">
    <text evidence="12">The sequence shown here is derived from an EMBL/GenBank/DDBJ whole genome shotgun (WGS) entry which is preliminary data.</text>
</comment>
<evidence type="ECO:0000256" key="6">
    <source>
        <dbReference type="ARBA" id="ARBA00022692"/>
    </source>
</evidence>